<gene>
    <name evidence="4" type="ORF">SAMN05421543_104127</name>
</gene>
<feature type="region of interest" description="Disordered" evidence="1">
    <location>
        <begin position="49"/>
        <end position="118"/>
    </location>
</feature>
<feature type="transmembrane region" description="Helical" evidence="2">
    <location>
        <begin position="197"/>
        <end position="218"/>
    </location>
</feature>
<sequence length="341" mass="35203">MKKSILVFLVSLAMVTATPTAALAQGLGGSSIRGSSSSSYHASFGSSAGSYSGYKPSPSSGSSSSALSPSYSTSLGSKSASSGSYSSGPKSYSGSSSSSGTASPPSSGSGTPSSGSGTYHSGYTAPSYSSRSGSNPVYTGSGARSYGGHFGSFLGGFVLGSMLHPFGWGFGGGYYPAGPGYAGPGWGGPGYSPGTSIVGTIVDILLLGFVIWLLVRLFRAFGRRRRRYDEPIIVHPGGTSDPRYVNLTEQDVVDACCEFIARREGCTPQQVAVDLQFERDPGVFAADARIWGRHGVHLTQQDLVDAVAEMVARGENVRPDRIMVDLLFNESTGVGANVKIL</sequence>
<evidence type="ECO:0000313" key="4">
    <source>
        <dbReference type="EMBL" id="SFU58663.1"/>
    </source>
</evidence>
<keyword evidence="3" id="KW-0732">Signal</keyword>
<reference evidence="5" key="1">
    <citation type="submission" date="2016-10" db="EMBL/GenBank/DDBJ databases">
        <authorList>
            <person name="Varghese N."/>
        </authorList>
    </citation>
    <scope>NUCLEOTIDE SEQUENCE [LARGE SCALE GENOMIC DNA]</scope>
    <source>
        <strain evidence="5">DSM 17980</strain>
    </source>
</reference>
<evidence type="ECO:0000256" key="2">
    <source>
        <dbReference type="SAM" id="Phobius"/>
    </source>
</evidence>
<dbReference type="Pfam" id="PF10850">
    <property type="entry name" value="DUF2653"/>
    <property type="match status" value="1"/>
</dbReference>
<protein>
    <submittedName>
        <fullName evidence="4">Uncharacterized protein</fullName>
    </submittedName>
</protein>
<keyword evidence="2" id="KW-0812">Transmembrane</keyword>
<keyword evidence="5" id="KW-1185">Reference proteome</keyword>
<feature type="chain" id="PRO_5010231620" evidence="3">
    <location>
        <begin position="25"/>
        <end position="341"/>
    </location>
</feature>
<dbReference type="Proteomes" id="UP000183508">
    <property type="component" value="Unassembled WGS sequence"/>
</dbReference>
<dbReference type="OrthoDB" id="2360753at2"/>
<accession>A0A1I7HD62</accession>
<keyword evidence="2" id="KW-1133">Transmembrane helix</keyword>
<keyword evidence="2" id="KW-0472">Membrane</keyword>
<evidence type="ECO:0000313" key="5">
    <source>
        <dbReference type="Proteomes" id="UP000183508"/>
    </source>
</evidence>
<evidence type="ECO:0000256" key="1">
    <source>
        <dbReference type="SAM" id="MobiDB-lite"/>
    </source>
</evidence>
<evidence type="ECO:0000256" key="3">
    <source>
        <dbReference type="SAM" id="SignalP"/>
    </source>
</evidence>
<organism evidence="4 5">
    <name type="scientific">Alicyclobacillus macrosporangiidus</name>
    <dbReference type="NCBI Taxonomy" id="392015"/>
    <lineage>
        <taxon>Bacteria</taxon>
        <taxon>Bacillati</taxon>
        <taxon>Bacillota</taxon>
        <taxon>Bacilli</taxon>
        <taxon>Bacillales</taxon>
        <taxon>Alicyclobacillaceae</taxon>
        <taxon>Alicyclobacillus</taxon>
    </lineage>
</organism>
<feature type="signal peptide" evidence="3">
    <location>
        <begin position="1"/>
        <end position="24"/>
    </location>
</feature>
<dbReference type="AlphaFoldDB" id="A0A1I7HD62"/>
<proteinExistence type="predicted"/>
<dbReference type="EMBL" id="FPBV01000004">
    <property type="protein sequence ID" value="SFU58663.1"/>
    <property type="molecule type" value="Genomic_DNA"/>
</dbReference>
<dbReference type="InterPro" id="IPR020516">
    <property type="entry name" value="Uncharacterised_YxcD"/>
</dbReference>
<name>A0A1I7HD62_9BACL</name>